<sequence length="81" mass="8992">GGVPKSSFSAVRASGRQVTSNSEIQEPDHHIGLFSQDNLEVILFCLLQKHRVYRMGAVILILHLGLLISFGFTESSEDHTR</sequence>
<dbReference type="EMBL" id="CM040476">
    <property type="protein sequence ID" value="MCI4392239.1"/>
    <property type="molecule type" value="Genomic_DNA"/>
</dbReference>
<comment type="caution">
    <text evidence="1">The sequence shown here is derived from an EMBL/GenBank/DDBJ whole genome shotgun (WGS) entry which is preliminary data.</text>
</comment>
<keyword evidence="2" id="KW-1185">Reference proteome</keyword>
<accession>A0ACC5XMC1</accession>
<proteinExistence type="predicted"/>
<name>A0ACC5XMC1_PANGG</name>
<feature type="non-terminal residue" evidence="1">
    <location>
        <position position="1"/>
    </location>
</feature>
<reference evidence="1 2" key="1">
    <citation type="journal article" date="2022" name="bioRxiv">
        <title>An ancient truncated duplication of the anti-Mullerian hormone receptor type 2 gene is a potential conserved master sex determinant in the Pangasiidae catfish family.</title>
        <authorList>
            <person name="Wen M."/>
            <person name="Pan Q."/>
            <person name="Jouanno E."/>
            <person name="Montfort J."/>
            <person name="Zahm M."/>
            <person name="Cabau C."/>
            <person name="Klopp C."/>
            <person name="Iampietro C."/>
            <person name="Roques C."/>
            <person name="Bouchez O."/>
            <person name="Castinel A."/>
            <person name="Donnadieu C."/>
            <person name="Parrinello H."/>
            <person name="Poncet C."/>
            <person name="Belmonte E."/>
            <person name="Gautier V."/>
            <person name="Avarre J.-C."/>
            <person name="Dugue R."/>
            <person name="Gustiano R."/>
            <person name="Ha T.T.T."/>
            <person name="Campet M."/>
            <person name="Sriphairoj K."/>
            <person name="Ribolli J."/>
            <person name="de Almeida F.L."/>
            <person name="Desvignes T."/>
            <person name="Postlethwait J.H."/>
            <person name="Bucao C.F."/>
            <person name="Robinson-Rechavi M."/>
            <person name="Bobe J."/>
            <person name="Herpin A."/>
            <person name="Guiguen Y."/>
        </authorList>
    </citation>
    <scope>NUCLEOTIDE SEQUENCE [LARGE SCALE GENOMIC DNA]</scope>
    <source>
        <strain evidence="1">YG-Dec2019</strain>
    </source>
</reference>
<organism evidence="1 2">
    <name type="scientific">Pangasianodon gigas</name>
    <name type="common">Mekong giant catfish</name>
    <name type="synonym">Pangasius gigas</name>
    <dbReference type="NCBI Taxonomy" id="30993"/>
    <lineage>
        <taxon>Eukaryota</taxon>
        <taxon>Metazoa</taxon>
        <taxon>Chordata</taxon>
        <taxon>Craniata</taxon>
        <taxon>Vertebrata</taxon>
        <taxon>Euteleostomi</taxon>
        <taxon>Actinopterygii</taxon>
        <taxon>Neopterygii</taxon>
        <taxon>Teleostei</taxon>
        <taxon>Ostariophysi</taxon>
        <taxon>Siluriformes</taxon>
        <taxon>Pangasiidae</taxon>
        <taxon>Pangasianodon</taxon>
    </lineage>
</organism>
<protein>
    <submittedName>
        <fullName evidence="1">Uncharacterized protein</fullName>
    </submittedName>
</protein>
<evidence type="ECO:0000313" key="2">
    <source>
        <dbReference type="Proteomes" id="UP000829447"/>
    </source>
</evidence>
<dbReference type="Proteomes" id="UP000829447">
    <property type="component" value="Linkage Group LG23"/>
</dbReference>
<gene>
    <name evidence="1" type="ORF">PGIGA_G00143740</name>
</gene>
<evidence type="ECO:0000313" key="1">
    <source>
        <dbReference type="EMBL" id="MCI4392239.1"/>
    </source>
</evidence>
<feature type="non-terminal residue" evidence="1">
    <location>
        <position position="81"/>
    </location>
</feature>